<evidence type="ECO:0000313" key="1">
    <source>
        <dbReference type="EMBL" id="ERI81722.1"/>
    </source>
</evidence>
<comment type="caution">
    <text evidence="1">The sequence shown here is derived from an EMBL/GenBank/DDBJ whole genome shotgun (WGS) entry which is preliminary data.</text>
</comment>
<dbReference type="HOGENOM" id="CLU_2582441_0_0_10"/>
<accession>U2DJQ8</accession>
<organism evidence="1 2">
    <name type="scientific">Bacteroides pyogenes F0041</name>
    <dbReference type="NCBI Taxonomy" id="1321819"/>
    <lineage>
        <taxon>Bacteria</taxon>
        <taxon>Pseudomonadati</taxon>
        <taxon>Bacteroidota</taxon>
        <taxon>Bacteroidia</taxon>
        <taxon>Bacteroidales</taxon>
        <taxon>Bacteroidaceae</taxon>
        <taxon>Bacteroides</taxon>
    </lineage>
</organism>
<name>U2DJQ8_9BACE</name>
<dbReference type="Proteomes" id="UP000016496">
    <property type="component" value="Unassembled WGS sequence"/>
</dbReference>
<evidence type="ECO:0000313" key="2">
    <source>
        <dbReference type="Proteomes" id="UP000016496"/>
    </source>
</evidence>
<protein>
    <submittedName>
        <fullName evidence="1">Uncharacterized protein</fullName>
    </submittedName>
</protein>
<sequence>MGKLSHSLSFLYSALYRKPEVKQFIDGNKQVFNYSIMLQGKSSKVIGAFIRGIQLFNYVTRGCALYVFTQIAKQLFLILD</sequence>
<gene>
    <name evidence="1" type="ORF">HMPREF1981_02908</name>
</gene>
<dbReference type="EMBL" id="AWSV01000154">
    <property type="protein sequence ID" value="ERI81722.1"/>
    <property type="molecule type" value="Genomic_DNA"/>
</dbReference>
<proteinExistence type="predicted"/>
<dbReference type="AlphaFoldDB" id="U2DJQ8"/>
<reference evidence="1 2" key="1">
    <citation type="submission" date="2013-08" db="EMBL/GenBank/DDBJ databases">
        <authorList>
            <person name="Weinstock G."/>
            <person name="Sodergren E."/>
            <person name="Wylie T."/>
            <person name="Fulton L."/>
            <person name="Fulton R."/>
            <person name="Fronick C."/>
            <person name="O'Laughlin M."/>
            <person name="Godfrey J."/>
            <person name="Miner T."/>
            <person name="Herter B."/>
            <person name="Appelbaum E."/>
            <person name="Cordes M."/>
            <person name="Lek S."/>
            <person name="Wollam A."/>
            <person name="Pepin K.H."/>
            <person name="Palsikar V.B."/>
            <person name="Mitreva M."/>
            <person name="Wilson R.K."/>
        </authorList>
    </citation>
    <scope>NUCLEOTIDE SEQUENCE [LARGE SCALE GENOMIC DNA]</scope>
    <source>
        <strain evidence="1 2">F0041</strain>
    </source>
</reference>